<protein>
    <submittedName>
        <fullName evidence="1">Uncharacterized protein</fullName>
    </submittedName>
</protein>
<dbReference type="RefSeq" id="WP_208245047.1">
    <property type="nucleotide sequence ID" value="NZ_JAGEPF010000018.1"/>
</dbReference>
<keyword evidence="2" id="KW-1185">Reference proteome</keyword>
<sequence length="204" mass="21483">MAQRKQPGEYMDKVIGLKELVDLLAPFGMIVQLDPGAEPNYQAMQMAHALAGCVQAHASRAEDAYRVSAAANGETDKETWEHITQASLMAFAGINCRSVTDELALINWQATRLAGVLGALDFPGPIKREDNVGSGDTLMRTIRLTAAALSGMVKAAHAASDPHRPDGELTTAGQGLVKAMSALAAAAEDVKLHTATGELMAMGD</sequence>
<dbReference type="EMBL" id="JAGEPF010000018">
    <property type="protein sequence ID" value="MBO2461643.1"/>
    <property type="molecule type" value="Genomic_DNA"/>
</dbReference>
<name>A0ABS3RYV5_9ACTN</name>
<evidence type="ECO:0000313" key="2">
    <source>
        <dbReference type="Proteomes" id="UP000680206"/>
    </source>
</evidence>
<accession>A0ABS3RYV5</accession>
<proteinExistence type="predicted"/>
<reference evidence="1 2" key="1">
    <citation type="submission" date="2021-03" db="EMBL/GenBank/DDBJ databases">
        <title>Actinomadura violae sp. nov., isolated from lichen in Thailand.</title>
        <authorList>
            <person name="Kanchanasin P."/>
            <person name="Saeng-In P."/>
            <person name="Phongsopitanun W."/>
            <person name="Yuki M."/>
            <person name="Kudo T."/>
            <person name="Ohkuma M."/>
            <person name="Tanasupawat S."/>
        </authorList>
    </citation>
    <scope>NUCLEOTIDE SEQUENCE [LARGE SCALE GENOMIC DNA]</scope>
    <source>
        <strain evidence="1 2">LCR2-06</strain>
    </source>
</reference>
<gene>
    <name evidence="1" type="ORF">J4709_29150</name>
</gene>
<comment type="caution">
    <text evidence="1">The sequence shown here is derived from an EMBL/GenBank/DDBJ whole genome shotgun (WGS) entry which is preliminary data.</text>
</comment>
<evidence type="ECO:0000313" key="1">
    <source>
        <dbReference type="EMBL" id="MBO2461643.1"/>
    </source>
</evidence>
<dbReference type="Proteomes" id="UP000680206">
    <property type="component" value="Unassembled WGS sequence"/>
</dbReference>
<organism evidence="1 2">
    <name type="scientific">Actinomadura violacea</name>
    <dbReference type="NCBI Taxonomy" id="2819934"/>
    <lineage>
        <taxon>Bacteria</taxon>
        <taxon>Bacillati</taxon>
        <taxon>Actinomycetota</taxon>
        <taxon>Actinomycetes</taxon>
        <taxon>Streptosporangiales</taxon>
        <taxon>Thermomonosporaceae</taxon>
        <taxon>Actinomadura</taxon>
    </lineage>
</organism>